<gene>
    <name evidence="1" type="ORF">SYN_00087</name>
</gene>
<keyword evidence="2" id="KW-1185">Reference proteome</keyword>
<evidence type="ECO:0000313" key="1">
    <source>
        <dbReference type="EMBL" id="ABC78446.1"/>
    </source>
</evidence>
<evidence type="ECO:0000313" key="2">
    <source>
        <dbReference type="Proteomes" id="UP000001933"/>
    </source>
</evidence>
<dbReference type="EMBL" id="CP000252">
    <property type="protein sequence ID" value="ABC78446.1"/>
    <property type="molecule type" value="Genomic_DNA"/>
</dbReference>
<organism evidence="1 2">
    <name type="scientific">Syntrophus aciditrophicus (strain SB)</name>
    <dbReference type="NCBI Taxonomy" id="56780"/>
    <lineage>
        <taxon>Bacteria</taxon>
        <taxon>Pseudomonadati</taxon>
        <taxon>Thermodesulfobacteriota</taxon>
        <taxon>Syntrophia</taxon>
        <taxon>Syntrophales</taxon>
        <taxon>Syntrophaceae</taxon>
        <taxon>Syntrophus</taxon>
    </lineage>
</organism>
<name>Q2LWI6_SYNAS</name>
<dbReference type="Proteomes" id="UP000001933">
    <property type="component" value="Chromosome"/>
</dbReference>
<sequence>MIKMIMDKAGGSGERRFLKRDWLGTVSVDCPEGHAESRKEALRVAVIRRLPLPANGRQRQRYRH</sequence>
<dbReference type="HOGENOM" id="CLU_2866178_0_0_7"/>
<proteinExistence type="predicted"/>
<dbReference type="STRING" id="56780.SYN_00087"/>
<accession>Q2LWI6</accession>
<reference evidence="1 2" key="1">
    <citation type="journal article" date="2007" name="Proc. Natl. Acad. Sci. U.S.A.">
        <title>The genome of Syntrophus aciditrophicus: life at the thermodynamic limit of microbial growth.</title>
        <authorList>
            <person name="McInerney M.J."/>
            <person name="Rohlin L."/>
            <person name="Mouttaki H."/>
            <person name="Kim U."/>
            <person name="Krupp R.S."/>
            <person name="Rios-Hernandez L."/>
            <person name="Sieber J."/>
            <person name="Struchtemeyer C.G."/>
            <person name="Bhattacharyya A."/>
            <person name="Campbell J.W."/>
            <person name="Gunsalus R.P."/>
        </authorList>
    </citation>
    <scope>NUCLEOTIDE SEQUENCE [LARGE SCALE GENOMIC DNA]</scope>
    <source>
        <strain evidence="1 2">SB</strain>
    </source>
</reference>
<dbReference type="InParanoid" id="Q2LWI6"/>
<dbReference type="KEGG" id="sat:SYN_00087"/>
<protein>
    <submittedName>
        <fullName evidence="1">Hypothetical cytosolic protein</fullName>
    </submittedName>
</protein>
<dbReference type="AlphaFoldDB" id="Q2LWI6"/>